<dbReference type="InterPro" id="IPR031165">
    <property type="entry name" value="GNAT_YJDJ"/>
</dbReference>
<evidence type="ECO:0000313" key="3">
    <source>
        <dbReference type="EMBL" id="KKI65487.1"/>
    </source>
</evidence>
<dbReference type="SUPFAM" id="SSF55729">
    <property type="entry name" value="Acyl-CoA N-acyltransferases (Nat)"/>
    <property type="match status" value="1"/>
</dbReference>
<organism evidence="3 4">
    <name type="scientific">Staphylococcus cohnii subsp. cohnii</name>
    <dbReference type="NCBI Taxonomy" id="74704"/>
    <lineage>
        <taxon>Bacteria</taxon>
        <taxon>Bacillati</taxon>
        <taxon>Bacillota</taxon>
        <taxon>Bacilli</taxon>
        <taxon>Bacillales</taxon>
        <taxon>Staphylococcaceae</taxon>
        <taxon>Staphylococcus</taxon>
        <taxon>Staphylococcus cohnii species complex</taxon>
    </lineage>
</organism>
<sequence>MAEIKQGTNKFYVGDNEDNPQAEITFQSQGDNHIIIDHTGVPDELGGQGLGSQLVKSVVDYARDNNLKVSATCPFAKSVIEKKPEFQDVYAD</sequence>
<protein>
    <submittedName>
        <fullName evidence="3">Acetyltransferase (GNAT) family protein</fullName>
    </submittedName>
</protein>
<comment type="caution">
    <text evidence="3">The sequence shown here is derived from an EMBL/GenBank/DDBJ whole genome shotgun (WGS) entry which is preliminary data.</text>
</comment>
<dbReference type="Gene3D" id="3.40.630.30">
    <property type="match status" value="1"/>
</dbReference>
<gene>
    <name evidence="3" type="ORF">UF66_1444</name>
</gene>
<dbReference type="PATRIC" id="fig|74704.4.peg.759"/>
<dbReference type="InterPro" id="IPR016181">
    <property type="entry name" value="Acyl_CoA_acyltransferase"/>
</dbReference>
<dbReference type="CDD" id="cd04301">
    <property type="entry name" value="NAT_SF"/>
    <property type="match status" value="1"/>
</dbReference>
<dbReference type="InterPro" id="IPR000182">
    <property type="entry name" value="GNAT_dom"/>
</dbReference>
<dbReference type="PROSITE" id="PS51186">
    <property type="entry name" value="GNAT"/>
    <property type="match status" value="1"/>
</dbReference>
<evidence type="ECO:0000259" key="1">
    <source>
        <dbReference type="PROSITE" id="PS51186"/>
    </source>
</evidence>
<dbReference type="Pfam" id="PF14542">
    <property type="entry name" value="Acetyltransf_CG"/>
    <property type="match status" value="1"/>
</dbReference>
<accession>A0A0F5XHD3</accession>
<keyword evidence="3" id="KW-0808">Transferase</keyword>
<name>A0A0F5XHD3_STACC</name>
<dbReference type="EMBL" id="LAKJ01000002">
    <property type="protein sequence ID" value="KKI65487.1"/>
    <property type="molecule type" value="Genomic_DNA"/>
</dbReference>
<dbReference type="AlphaFoldDB" id="A0A0F5XHD3"/>
<dbReference type="Proteomes" id="UP000034455">
    <property type="component" value="Unassembled WGS sequence"/>
</dbReference>
<feature type="domain" description="N-acetyltransferase" evidence="2">
    <location>
        <begin position="3"/>
        <end position="91"/>
    </location>
</feature>
<evidence type="ECO:0000313" key="4">
    <source>
        <dbReference type="Proteomes" id="UP000034455"/>
    </source>
</evidence>
<dbReference type="PANTHER" id="PTHR31435">
    <property type="entry name" value="PROTEIN NATD1"/>
    <property type="match status" value="1"/>
</dbReference>
<reference evidence="3 4" key="1">
    <citation type="submission" date="2015-03" db="EMBL/GenBank/DDBJ databases">
        <title>Genome Assembly of Staphylococcus cohnii subsp. cohnii strain G22B2.</title>
        <authorList>
            <person name="Nair G."/>
            <person name="Kaur G."/>
            <person name="Khatri I."/>
            <person name="Singh N.K."/>
            <person name="Sathyabama S."/>
            <person name="Maurya S.K."/>
            <person name="Subramanian S."/>
            <person name="Agrewala J.N."/>
            <person name="Mayilraj S."/>
        </authorList>
    </citation>
    <scope>NUCLEOTIDE SEQUENCE [LARGE SCALE GENOMIC DNA]</scope>
    <source>
        <strain evidence="3 4">G22B2</strain>
    </source>
</reference>
<proteinExistence type="predicted"/>
<dbReference type="RefSeq" id="WP_019470056.1">
    <property type="nucleotide sequence ID" value="NZ_BKAS01000001.1"/>
</dbReference>
<dbReference type="GO" id="GO:0016747">
    <property type="term" value="F:acyltransferase activity, transferring groups other than amino-acyl groups"/>
    <property type="evidence" value="ECO:0007669"/>
    <property type="project" value="InterPro"/>
</dbReference>
<feature type="domain" description="N-acetyltransferase" evidence="1">
    <location>
        <begin position="1"/>
        <end position="92"/>
    </location>
</feature>
<dbReference type="GeneID" id="58096609"/>
<dbReference type="PANTHER" id="PTHR31435:SF10">
    <property type="entry name" value="BSR4717 PROTEIN"/>
    <property type="match status" value="1"/>
</dbReference>
<evidence type="ECO:0000259" key="2">
    <source>
        <dbReference type="PROSITE" id="PS51729"/>
    </source>
</evidence>
<dbReference type="InterPro" id="IPR045057">
    <property type="entry name" value="Gcn5-rel_NAT"/>
</dbReference>
<dbReference type="PROSITE" id="PS51729">
    <property type="entry name" value="GNAT_YJDJ"/>
    <property type="match status" value="1"/>
</dbReference>